<gene>
    <name evidence="1" type="ordered locus">HRM2_47370</name>
</gene>
<dbReference type="STRING" id="177437.HRM2_47370"/>
<accession>C0QHC7</accession>
<name>C0QHC7_DESAH</name>
<dbReference type="Proteomes" id="UP000000442">
    <property type="component" value="Chromosome"/>
</dbReference>
<dbReference type="KEGG" id="dat:HRM2_47370"/>
<evidence type="ECO:0000313" key="2">
    <source>
        <dbReference type="Proteomes" id="UP000000442"/>
    </source>
</evidence>
<protein>
    <submittedName>
        <fullName evidence="1">Uncharacterized protein</fullName>
    </submittedName>
</protein>
<keyword evidence="2" id="KW-1185">Reference proteome</keyword>
<dbReference type="HOGENOM" id="CLU_2045855_0_0_7"/>
<evidence type="ECO:0000313" key="1">
    <source>
        <dbReference type="EMBL" id="ACN17786.1"/>
    </source>
</evidence>
<sequence length="120" mass="13915">MIRSLPVIFCILFLLKHFSVLFHLVRCFASRELSGFCFPSGVPVLCRNAPLGIEDVSCIAYLVPMPSCRGWSVCRSGLRRIRMGSGTAIDFVFVWKKKKRIIFLYQEIFSKLFYNCFYKI</sequence>
<dbReference type="AlphaFoldDB" id="C0QHC7"/>
<dbReference type="EMBL" id="CP001087">
    <property type="protein sequence ID" value="ACN17786.1"/>
    <property type="molecule type" value="Genomic_DNA"/>
</dbReference>
<reference evidence="1 2" key="1">
    <citation type="journal article" date="2009" name="Environ. Microbiol.">
        <title>Genome sequence of Desulfobacterium autotrophicum HRM2, a marine sulfate reducer oxidizing organic carbon completely to carbon dioxide.</title>
        <authorList>
            <person name="Strittmatter A.W."/>
            <person name="Liesegang H."/>
            <person name="Rabus R."/>
            <person name="Decker I."/>
            <person name="Amann J."/>
            <person name="Andres S."/>
            <person name="Henne A."/>
            <person name="Fricke W.F."/>
            <person name="Martinez-Arias R."/>
            <person name="Bartels D."/>
            <person name="Goesmann A."/>
            <person name="Krause L."/>
            <person name="Puehler A."/>
            <person name="Klenk H.P."/>
            <person name="Richter M."/>
            <person name="Schuler M."/>
            <person name="Gloeckner F.O."/>
            <person name="Meyerdierks A."/>
            <person name="Gottschalk G."/>
            <person name="Amann R."/>
        </authorList>
    </citation>
    <scope>NUCLEOTIDE SEQUENCE [LARGE SCALE GENOMIC DNA]</scope>
    <source>
        <strain evidence="2">ATCC 43914 / DSM 3382 / HRM2</strain>
    </source>
</reference>
<proteinExistence type="predicted"/>
<organism evidence="1 2">
    <name type="scientific">Desulforapulum autotrophicum (strain ATCC 43914 / DSM 3382 / VKM B-1955 / HRM2)</name>
    <name type="common">Desulfobacterium autotrophicum</name>
    <dbReference type="NCBI Taxonomy" id="177437"/>
    <lineage>
        <taxon>Bacteria</taxon>
        <taxon>Pseudomonadati</taxon>
        <taxon>Thermodesulfobacteriota</taxon>
        <taxon>Desulfobacteria</taxon>
        <taxon>Desulfobacterales</taxon>
        <taxon>Desulfobacteraceae</taxon>
        <taxon>Desulforapulum</taxon>
    </lineage>
</organism>